<dbReference type="AlphaFoldDB" id="A0A9D4MEH9"/>
<dbReference type="Proteomes" id="UP000828390">
    <property type="component" value="Unassembled WGS sequence"/>
</dbReference>
<keyword evidence="2" id="KW-1185">Reference proteome</keyword>
<name>A0A9D4MEH9_DREPO</name>
<accession>A0A9D4MEH9</accession>
<proteinExistence type="predicted"/>
<organism evidence="1 2">
    <name type="scientific">Dreissena polymorpha</name>
    <name type="common">Zebra mussel</name>
    <name type="synonym">Mytilus polymorpha</name>
    <dbReference type="NCBI Taxonomy" id="45954"/>
    <lineage>
        <taxon>Eukaryota</taxon>
        <taxon>Metazoa</taxon>
        <taxon>Spiralia</taxon>
        <taxon>Lophotrochozoa</taxon>
        <taxon>Mollusca</taxon>
        <taxon>Bivalvia</taxon>
        <taxon>Autobranchia</taxon>
        <taxon>Heteroconchia</taxon>
        <taxon>Euheterodonta</taxon>
        <taxon>Imparidentia</taxon>
        <taxon>Neoheterodontei</taxon>
        <taxon>Myida</taxon>
        <taxon>Dreissenoidea</taxon>
        <taxon>Dreissenidae</taxon>
        <taxon>Dreissena</taxon>
    </lineage>
</organism>
<reference evidence="1" key="1">
    <citation type="journal article" date="2019" name="bioRxiv">
        <title>The Genome of the Zebra Mussel, Dreissena polymorpha: A Resource for Invasive Species Research.</title>
        <authorList>
            <person name="McCartney M.A."/>
            <person name="Auch B."/>
            <person name="Kono T."/>
            <person name="Mallez S."/>
            <person name="Zhang Y."/>
            <person name="Obille A."/>
            <person name="Becker A."/>
            <person name="Abrahante J.E."/>
            <person name="Garbe J."/>
            <person name="Badalamenti J.P."/>
            <person name="Herman A."/>
            <person name="Mangelson H."/>
            <person name="Liachko I."/>
            <person name="Sullivan S."/>
            <person name="Sone E.D."/>
            <person name="Koren S."/>
            <person name="Silverstein K.A.T."/>
            <person name="Beckman K.B."/>
            <person name="Gohl D.M."/>
        </authorList>
    </citation>
    <scope>NUCLEOTIDE SEQUENCE</scope>
    <source>
        <strain evidence="1">Duluth1</strain>
        <tissue evidence="1">Whole animal</tissue>
    </source>
</reference>
<sequence length="95" mass="10839">MDKYMTTGISKEHPQDFMKISQASVIADNDRNLLTKSAAILNRWTKYCNNLCNFFNWSPVTSKRSEYLVGKTYCPLVQSGQRWGLICALAVLVPF</sequence>
<gene>
    <name evidence="1" type="ORF">DPMN_037183</name>
</gene>
<reference evidence="1" key="2">
    <citation type="submission" date="2020-11" db="EMBL/GenBank/DDBJ databases">
        <authorList>
            <person name="McCartney M.A."/>
            <person name="Auch B."/>
            <person name="Kono T."/>
            <person name="Mallez S."/>
            <person name="Becker A."/>
            <person name="Gohl D.M."/>
            <person name="Silverstein K.A.T."/>
            <person name="Koren S."/>
            <person name="Bechman K.B."/>
            <person name="Herman A."/>
            <person name="Abrahante J.E."/>
            <person name="Garbe J."/>
        </authorList>
    </citation>
    <scope>NUCLEOTIDE SEQUENCE</scope>
    <source>
        <strain evidence="1">Duluth1</strain>
        <tissue evidence="1">Whole animal</tissue>
    </source>
</reference>
<protein>
    <submittedName>
        <fullName evidence="1">Uncharacterized protein</fullName>
    </submittedName>
</protein>
<dbReference type="EMBL" id="JAIWYP010000002">
    <property type="protein sequence ID" value="KAH3873942.1"/>
    <property type="molecule type" value="Genomic_DNA"/>
</dbReference>
<comment type="caution">
    <text evidence="1">The sequence shown here is derived from an EMBL/GenBank/DDBJ whole genome shotgun (WGS) entry which is preliminary data.</text>
</comment>
<evidence type="ECO:0000313" key="2">
    <source>
        <dbReference type="Proteomes" id="UP000828390"/>
    </source>
</evidence>
<evidence type="ECO:0000313" key="1">
    <source>
        <dbReference type="EMBL" id="KAH3873942.1"/>
    </source>
</evidence>